<dbReference type="EMBL" id="JAUCMN010000002">
    <property type="protein sequence ID" value="MDM7890930.1"/>
    <property type="molecule type" value="Genomic_DNA"/>
</dbReference>
<gene>
    <name evidence="1" type="ORF">QUG93_04450</name>
</gene>
<evidence type="ECO:0000313" key="2">
    <source>
        <dbReference type="Proteomes" id="UP001236404"/>
    </source>
</evidence>
<protein>
    <submittedName>
        <fullName evidence="1">Histidine phosphatase family protein</fullName>
        <ecNumber evidence="1">3.1.3.-</ecNumber>
    </submittedName>
</protein>
<comment type="caution">
    <text evidence="1">The sequence shown here is derived from an EMBL/GenBank/DDBJ whole genome shotgun (WGS) entry which is preliminary data.</text>
</comment>
<name>A0ABT7TMW7_9MICO</name>
<accession>A0ABT7TMW7</accession>
<proteinExistence type="predicted"/>
<dbReference type="EC" id="3.1.3.-" evidence="1"/>
<dbReference type="GO" id="GO:0016787">
    <property type="term" value="F:hydrolase activity"/>
    <property type="evidence" value="ECO:0007669"/>
    <property type="project" value="UniProtKB-KW"/>
</dbReference>
<dbReference type="InterPro" id="IPR029033">
    <property type="entry name" value="His_PPase_superfam"/>
</dbReference>
<reference evidence="1 2" key="1">
    <citation type="submission" date="2023-06" db="EMBL/GenBank/DDBJ databases">
        <authorList>
            <person name="Feng G."/>
            <person name="Li J."/>
            <person name="Zhu H."/>
        </authorList>
    </citation>
    <scope>NUCLEOTIDE SEQUENCE [LARGE SCALE GENOMIC DNA]</scope>
    <source>
        <strain evidence="1 2">RHCKG28</strain>
    </source>
</reference>
<dbReference type="PANTHER" id="PTHR48100">
    <property type="entry name" value="BROAD-SPECIFICITY PHOSPHATASE YOR283W-RELATED"/>
    <property type="match status" value="1"/>
</dbReference>
<dbReference type="SMART" id="SM00855">
    <property type="entry name" value="PGAM"/>
    <property type="match status" value="1"/>
</dbReference>
<dbReference type="Pfam" id="PF00300">
    <property type="entry name" value="His_Phos_1"/>
    <property type="match status" value="1"/>
</dbReference>
<dbReference type="RefSeq" id="WP_289472446.1">
    <property type="nucleotide sequence ID" value="NZ_JAUCMN010000002.1"/>
</dbReference>
<dbReference type="InterPro" id="IPR013078">
    <property type="entry name" value="His_Pase_superF_clade-1"/>
</dbReference>
<dbReference type="InterPro" id="IPR050275">
    <property type="entry name" value="PGM_Phosphatase"/>
</dbReference>
<evidence type="ECO:0000313" key="1">
    <source>
        <dbReference type="EMBL" id="MDM7890930.1"/>
    </source>
</evidence>
<keyword evidence="2" id="KW-1185">Reference proteome</keyword>
<dbReference type="PANTHER" id="PTHR48100:SF51">
    <property type="entry name" value="PHOSPHOGLYCERATE MUTASE"/>
    <property type="match status" value="1"/>
</dbReference>
<dbReference type="Proteomes" id="UP001236404">
    <property type="component" value="Unassembled WGS sequence"/>
</dbReference>
<dbReference type="Gene3D" id="3.40.50.1240">
    <property type="entry name" value="Phosphoglycerate mutase-like"/>
    <property type="match status" value="1"/>
</dbReference>
<organism evidence="1 2">
    <name type="scientific">Curtobacterium caseinilyticum</name>
    <dbReference type="NCBI Taxonomy" id="3055137"/>
    <lineage>
        <taxon>Bacteria</taxon>
        <taxon>Bacillati</taxon>
        <taxon>Actinomycetota</taxon>
        <taxon>Actinomycetes</taxon>
        <taxon>Micrococcales</taxon>
        <taxon>Microbacteriaceae</taxon>
        <taxon>Curtobacterium</taxon>
    </lineage>
</organism>
<sequence length="218" mass="23983">MPATRIHLVRHGEVHNPGRVLYGRLPGFGLSDLGARMAAASATAWHDAGVDVRRIVASPLQRTQESAAPWSAAYGLDVSLDERLIEPTNRYEGQRPGFTKRSITRPGEWPWIANPFRPSWGEAYESIANRMLAAVASAWESVDDGDVVLVSHQLPIWTVHRKLAGEPLWHDPRKRRCDLSSITTLERVPATSSGRFTEVGYADPAQSLRASAVDEGAV</sequence>
<dbReference type="CDD" id="cd07067">
    <property type="entry name" value="HP_PGM_like"/>
    <property type="match status" value="1"/>
</dbReference>
<dbReference type="SUPFAM" id="SSF53254">
    <property type="entry name" value="Phosphoglycerate mutase-like"/>
    <property type="match status" value="1"/>
</dbReference>
<keyword evidence="1" id="KW-0378">Hydrolase</keyword>